<evidence type="ECO:0000313" key="2">
    <source>
        <dbReference type="Proteomes" id="UP000231094"/>
    </source>
</evidence>
<organism evidence="1 2">
    <name type="scientific">Snodgrassella alvi</name>
    <dbReference type="NCBI Taxonomy" id="1196083"/>
    <lineage>
        <taxon>Bacteria</taxon>
        <taxon>Pseudomonadati</taxon>
        <taxon>Pseudomonadota</taxon>
        <taxon>Betaproteobacteria</taxon>
        <taxon>Neisseriales</taxon>
        <taxon>Neisseriaceae</taxon>
        <taxon>Snodgrassella</taxon>
    </lineage>
</organism>
<comment type="caution">
    <text evidence="1">The sequence shown here is derived from an EMBL/GenBank/DDBJ whole genome shotgun (WGS) entry which is preliminary data.</text>
</comment>
<proteinExistence type="predicted"/>
<evidence type="ECO:0000313" key="1">
    <source>
        <dbReference type="EMBL" id="PIT64908.1"/>
    </source>
</evidence>
<accession>A0A2N9Y6V0</accession>
<protein>
    <submittedName>
        <fullName evidence="1">Uncharacterized protein</fullName>
    </submittedName>
</protein>
<dbReference type="RefSeq" id="WP_100115680.1">
    <property type="nucleotide sequence ID" value="NZ_MEIV01000009.1"/>
</dbReference>
<dbReference type="Proteomes" id="UP000231094">
    <property type="component" value="Unassembled WGS sequence"/>
</dbReference>
<name>A0A2N9Y6V0_9NEIS</name>
<dbReference type="AlphaFoldDB" id="A0A2N9Y6V0"/>
<sequence length="222" mass="26369">MNEKNNLVKKLEHIKQLLQLKKNYSNDQLSMFLFIENIIEKKTSHKYSLPIQIKNFLTFTSNELLLESLIDTTFIPFNLQSLTEEFSLLLDGFKSKDIESMPVILTQYAEKKILDENDDWENEENKYIQLLVTEPYRFIPLYNGGFGSFIFYDSLSEQLIFSDNSDILEWRVLAPSLNEHIEDLISGISNDYYDINFEYDEVVFPYSWFLRQLIKKGQYVYN</sequence>
<reference evidence="1 2" key="1">
    <citation type="journal article" date="2017" name="MBio">
        <title>Type VI secretion-mediated competition in the bee gut microbiome.</title>
        <authorList>
            <person name="Steele M.I."/>
            <person name="Kwong W.K."/>
            <person name="Powell J.E."/>
            <person name="Whiteley M."/>
            <person name="Moran N.A."/>
        </authorList>
    </citation>
    <scope>NUCLEOTIDE SEQUENCE [LARGE SCALE GENOMIC DNA]</scope>
    <source>
        <strain evidence="1 2">PEB0171</strain>
    </source>
</reference>
<gene>
    <name evidence="1" type="ORF">BHC47_08660</name>
</gene>
<dbReference type="EMBL" id="MEIV01000009">
    <property type="protein sequence ID" value="PIT64908.1"/>
    <property type="molecule type" value="Genomic_DNA"/>
</dbReference>